<dbReference type="Pfam" id="PF05223">
    <property type="entry name" value="MecA_N"/>
    <property type="match status" value="1"/>
</dbReference>
<proteinExistence type="predicted"/>
<dbReference type="InterPro" id="IPR050515">
    <property type="entry name" value="Beta-lactam/transpept"/>
</dbReference>
<reference evidence="4" key="1">
    <citation type="journal article" date="2019" name="Int. J. Syst. Evol. Microbiol.">
        <title>The Global Catalogue of Microorganisms (GCM) 10K type strain sequencing project: providing services to taxonomists for standard genome sequencing and annotation.</title>
        <authorList>
            <consortium name="The Broad Institute Genomics Platform"/>
            <consortium name="The Broad Institute Genome Sequencing Center for Infectious Disease"/>
            <person name="Wu L."/>
            <person name="Ma J."/>
        </authorList>
    </citation>
    <scope>NUCLEOTIDE SEQUENCE [LARGE SCALE GENOMIC DNA]</scope>
    <source>
        <strain evidence="4">CGMCC 4.7400</strain>
    </source>
</reference>
<comment type="caution">
    <text evidence="3">The sequence shown here is derived from an EMBL/GenBank/DDBJ whole genome shotgun (WGS) entry which is preliminary data.</text>
</comment>
<keyword evidence="4" id="KW-1185">Reference proteome</keyword>
<dbReference type="EMBL" id="JBHTEB010000001">
    <property type="protein sequence ID" value="MFD0318954.1"/>
    <property type="molecule type" value="Genomic_DNA"/>
</dbReference>
<feature type="domain" description="Penicillin-binding protein transpeptidase" evidence="1">
    <location>
        <begin position="250"/>
        <end position="522"/>
    </location>
</feature>
<accession>A0ABW2WIH7</accession>
<organism evidence="3 4">
    <name type="scientific">Streptomyces flavalbus</name>
    <dbReference type="NCBI Taxonomy" id="2665155"/>
    <lineage>
        <taxon>Bacteria</taxon>
        <taxon>Bacillati</taxon>
        <taxon>Actinomycetota</taxon>
        <taxon>Actinomycetes</taxon>
        <taxon>Kitasatosporales</taxon>
        <taxon>Streptomycetaceae</taxon>
        <taxon>Streptomyces</taxon>
    </lineage>
</organism>
<dbReference type="InterPro" id="IPR007887">
    <property type="entry name" value="MecA_N"/>
</dbReference>
<dbReference type="PANTHER" id="PTHR30627:SF24">
    <property type="entry name" value="PENICILLIN-BINDING PROTEIN 4B"/>
    <property type="match status" value="1"/>
</dbReference>
<dbReference type="Proteomes" id="UP001597023">
    <property type="component" value="Unassembled WGS sequence"/>
</dbReference>
<dbReference type="SUPFAM" id="SSF56601">
    <property type="entry name" value="beta-lactamase/transpeptidase-like"/>
    <property type="match status" value="1"/>
</dbReference>
<dbReference type="Gene3D" id="3.40.710.10">
    <property type="entry name" value="DD-peptidase/beta-lactamase superfamily"/>
    <property type="match status" value="1"/>
</dbReference>
<sequence>MNGKTRLVVAGTTVALLAAGGYAVVDAAGFLRETGPLTADEISSASRGFLDAWAEGDVAAAAGLTDDAGAASDALTLFRRELGPRLTVRPAPTTSATVPFDVTVRLDGEGAGSVWTYGSALTVVRDPESDGEARVAWSPKVVHPRLANGDRLELARADGMSVRVTDRDGRRLTAEEFPSLASVIPELGERYGEKLGGRPGTEVRVTRRDGRPGPSLHEVSAGTPATLRTTLSARVQRAAERAVADHPRSSAVAVAPSSGEILAVANNREDGFNAAFLGQRAPGSTLKVITSAALLEEGVVSPFRRAECPKYAEYGGATFHNLDGFEIPGGTFSDAFARSCNTTFVKAADDIGSDTVAREAREVFGLGLEWHSGLATFDGSVPEAKGAEKAAGMIGQGRVQVNALNMASVAATVVAGRFRQPVLVAPELAGQPVAEAPRSLPRGVAGQLRDLMRRTATEGTAARALAGLPGDVGAKTGSAEVGGAAVSDSWFTGFRDDVAAAAVVEEGGHGGDAAGPVVREILAAGDAP</sequence>
<evidence type="ECO:0000259" key="2">
    <source>
        <dbReference type="Pfam" id="PF05223"/>
    </source>
</evidence>
<evidence type="ECO:0000313" key="4">
    <source>
        <dbReference type="Proteomes" id="UP001597023"/>
    </source>
</evidence>
<gene>
    <name evidence="3" type="ORF">ACFQZ6_33010</name>
</gene>
<dbReference type="Pfam" id="PF00905">
    <property type="entry name" value="Transpeptidase"/>
    <property type="match status" value="1"/>
</dbReference>
<name>A0ABW2WIH7_9ACTN</name>
<dbReference type="RefSeq" id="WP_381616803.1">
    <property type="nucleotide sequence ID" value="NZ_JBHTEB010000001.1"/>
</dbReference>
<evidence type="ECO:0000313" key="3">
    <source>
        <dbReference type="EMBL" id="MFD0318954.1"/>
    </source>
</evidence>
<dbReference type="InterPro" id="IPR001460">
    <property type="entry name" value="PCN-bd_Tpept"/>
</dbReference>
<protein>
    <submittedName>
        <fullName evidence="3">Penicillin-binding transpeptidase domain-containing protein</fullName>
    </submittedName>
</protein>
<dbReference type="InterPro" id="IPR012338">
    <property type="entry name" value="Beta-lactam/transpept-like"/>
</dbReference>
<feature type="domain" description="NTF2-like N-terminal transpeptidase" evidence="2">
    <location>
        <begin position="47"/>
        <end position="149"/>
    </location>
</feature>
<dbReference type="PANTHER" id="PTHR30627">
    <property type="entry name" value="PEPTIDOGLYCAN D,D-TRANSPEPTIDASE"/>
    <property type="match status" value="1"/>
</dbReference>
<evidence type="ECO:0000259" key="1">
    <source>
        <dbReference type="Pfam" id="PF00905"/>
    </source>
</evidence>